<name>A0A835E1N5_9POAL</name>
<evidence type="ECO:0000313" key="1">
    <source>
        <dbReference type="EMBL" id="KAF8656907.1"/>
    </source>
</evidence>
<protein>
    <submittedName>
        <fullName evidence="1">Uncharacterized protein</fullName>
    </submittedName>
</protein>
<accession>A0A835E1N5</accession>
<organism evidence="1 2">
    <name type="scientific">Digitaria exilis</name>
    <dbReference type="NCBI Taxonomy" id="1010633"/>
    <lineage>
        <taxon>Eukaryota</taxon>
        <taxon>Viridiplantae</taxon>
        <taxon>Streptophyta</taxon>
        <taxon>Embryophyta</taxon>
        <taxon>Tracheophyta</taxon>
        <taxon>Spermatophyta</taxon>
        <taxon>Magnoliopsida</taxon>
        <taxon>Liliopsida</taxon>
        <taxon>Poales</taxon>
        <taxon>Poaceae</taxon>
        <taxon>PACMAD clade</taxon>
        <taxon>Panicoideae</taxon>
        <taxon>Panicodae</taxon>
        <taxon>Paniceae</taxon>
        <taxon>Anthephorinae</taxon>
        <taxon>Digitaria</taxon>
    </lineage>
</organism>
<dbReference type="EMBL" id="JACEFO010002526">
    <property type="protein sequence ID" value="KAF8656907.1"/>
    <property type="molecule type" value="Genomic_DNA"/>
</dbReference>
<keyword evidence="2" id="KW-1185">Reference proteome</keyword>
<sequence>MHLFTCSLSRWCWTFLNIQWDTSLDIMEMIVQSTRSFASRIFREIVIVTVWAIWTHRKWKHIFKEEFSLLLHRANSSLKLELESWFCNFHLTFPLFPLGLRPCNIKYYAFI</sequence>
<gene>
    <name evidence="1" type="ORF">HU200_060470</name>
</gene>
<dbReference type="AlphaFoldDB" id="A0A835E1N5"/>
<proteinExistence type="predicted"/>
<comment type="caution">
    <text evidence="1">The sequence shown here is derived from an EMBL/GenBank/DDBJ whole genome shotgun (WGS) entry which is preliminary data.</text>
</comment>
<reference evidence="1" key="1">
    <citation type="submission" date="2020-07" db="EMBL/GenBank/DDBJ databases">
        <title>Genome sequence and genetic diversity analysis of an under-domesticated orphan crop, white fonio (Digitaria exilis).</title>
        <authorList>
            <person name="Bennetzen J.L."/>
            <person name="Chen S."/>
            <person name="Ma X."/>
            <person name="Wang X."/>
            <person name="Yssel A.E.J."/>
            <person name="Chaluvadi S.R."/>
            <person name="Johnson M."/>
            <person name="Gangashetty P."/>
            <person name="Hamidou F."/>
            <person name="Sanogo M.D."/>
            <person name="Zwaenepoel A."/>
            <person name="Wallace J."/>
            <person name="Van De Peer Y."/>
            <person name="Van Deynze A."/>
        </authorList>
    </citation>
    <scope>NUCLEOTIDE SEQUENCE</scope>
    <source>
        <tissue evidence="1">Leaves</tissue>
    </source>
</reference>
<evidence type="ECO:0000313" key="2">
    <source>
        <dbReference type="Proteomes" id="UP000636709"/>
    </source>
</evidence>
<dbReference type="Proteomes" id="UP000636709">
    <property type="component" value="Unassembled WGS sequence"/>
</dbReference>